<evidence type="ECO:0000313" key="2">
    <source>
        <dbReference type="Proteomes" id="UP000611629"/>
    </source>
</evidence>
<reference evidence="1" key="1">
    <citation type="submission" date="2020-07" db="EMBL/GenBank/DDBJ databases">
        <title>Genomic analysis of a strain of Sedimentibacter Hydroxybenzoicus DSM7310.</title>
        <authorList>
            <person name="Ma S."/>
        </authorList>
    </citation>
    <scope>NUCLEOTIDE SEQUENCE</scope>
    <source>
        <strain evidence="1">DSM 7310</strain>
    </source>
</reference>
<name>A0A974BJE5_SEDHY</name>
<dbReference type="Pfam" id="PF04860">
    <property type="entry name" value="Phage_portal"/>
    <property type="match status" value="1"/>
</dbReference>
<dbReference type="InterPro" id="IPR006427">
    <property type="entry name" value="Portal_HK97"/>
</dbReference>
<comment type="caution">
    <text evidence="1">The sequence shown here is derived from an EMBL/GenBank/DDBJ whole genome shotgun (WGS) entry which is preliminary data.</text>
</comment>
<dbReference type="NCBIfam" id="TIGR01537">
    <property type="entry name" value="portal_HK97"/>
    <property type="match status" value="1"/>
</dbReference>
<proteinExistence type="predicted"/>
<gene>
    <name evidence="1" type="ORF">HZF24_06880</name>
</gene>
<evidence type="ECO:0000313" key="1">
    <source>
        <dbReference type="EMBL" id="NYB73862.1"/>
    </source>
</evidence>
<organism evidence="1 2">
    <name type="scientific">Sedimentibacter hydroxybenzoicus DSM 7310</name>
    <dbReference type="NCBI Taxonomy" id="1123245"/>
    <lineage>
        <taxon>Bacteria</taxon>
        <taxon>Bacillati</taxon>
        <taxon>Bacillota</taxon>
        <taxon>Tissierellia</taxon>
        <taxon>Sedimentibacter</taxon>
    </lineage>
</organism>
<protein>
    <submittedName>
        <fullName evidence="1">Phage portal protein</fullName>
    </submittedName>
</protein>
<accession>A0A974BJE5</accession>
<dbReference type="AlphaFoldDB" id="A0A974BJE5"/>
<dbReference type="InterPro" id="IPR006944">
    <property type="entry name" value="Phage/GTA_portal"/>
</dbReference>
<keyword evidence="2" id="KW-1185">Reference proteome</keyword>
<dbReference type="Proteomes" id="UP000611629">
    <property type="component" value="Unassembled WGS sequence"/>
</dbReference>
<sequence length="384" mass="43944">MYITDWFRGLFNLHDGTLPLDAYVGNVVGEVFYKELALQASVNLIANTITRSEFLTYEKGKEVKNDNYYLLNIEPNQNKSASKFWRDVIHKLIYDNECLVIQQDKMFYVADSFNPVKFAFKENIYKNIVVEGYNLKNVYTESQVFHFELHNQRIKTVIDNLCESYSKLIKASSKGYLKGKGKKAKLTIPTNYPQTEKAQEDLKKLLEERFKTFFEAEGDAVLPLTNGLGYEEIGQDNKTQSSSIEGRHIRAFVDDIFDFTAIGLQIPPALLKGNVADTGKAVNDFLTFCINPLAKILSDEINRKLYGKKLYLERTYCKLDTTRIKVVELKDIANALDILTRIGAYCVDDSLRALGMEPLNTEWSKARWMTKNYSPIEKMAKGDG</sequence>
<dbReference type="EMBL" id="JACBNQ010000005">
    <property type="protein sequence ID" value="NYB73862.1"/>
    <property type="molecule type" value="Genomic_DNA"/>
</dbReference>
<dbReference type="RefSeq" id="WP_179237557.1">
    <property type="nucleotide sequence ID" value="NZ_JACBNQ010000005.1"/>
</dbReference>